<dbReference type="InterPro" id="IPR017853">
    <property type="entry name" value="GH"/>
</dbReference>
<accession>A0A0G1U2F9</accession>
<dbReference type="Pfam" id="PF07705">
    <property type="entry name" value="CARDB"/>
    <property type="match status" value="1"/>
</dbReference>
<dbReference type="PANTHER" id="PTHR12631">
    <property type="entry name" value="ALPHA-L-IDURONIDASE"/>
    <property type="match status" value="1"/>
</dbReference>
<dbReference type="PANTHER" id="PTHR12631:SF10">
    <property type="entry name" value="BETA-XYLOSIDASE-LIKE PROTEIN-RELATED"/>
    <property type="match status" value="1"/>
</dbReference>
<dbReference type="Proteomes" id="UP000034739">
    <property type="component" value="Unassembled WGS sequence"/>
</dbReference>
<dbReference type="Gene3D" id="3.20.20.80">
    <property type="entry name" value="Glycosidases"/>
    <property type="match status" value="1"/>
</dbReference>
<evidence type="ECO:0000313" key="2">
    <source>
        <dbReference type="EMBL" id="KKU88264.1"/>
    </source>
</evidence>
<reference evidence="2 3" key="1">
    <citation type="journal article" date="2015" name="Nature">
        <title>rRNA introns, odd ribosomes, and small enigmatic genomes across a large radiation of phyla.</title>
        <authorList>
            <person name="Brown C.T."/>
            <person name="Hug L.A."/>
            <person name="Thomas B.C."/>
            <person name="Sharon I."/>
            <person name="Castelle C.J."/>
            <person name="Singh A."/>
            <person name="Wilkins M.J."/>
            <person name="Williams K.H."/>
            <person name="Banfield J.F."/>
        </authorList>
    </citation>
    <scope>NUCLEOTIDE SEQUENCE [LARGE SCALE GENOMIC DNA]</scope>
</reference>
<dbReference type="InterPro" id="IPR018247">
    <property type="entry name" value="EF_Hand_1_Ca_BS"/>
</dbReference>
<evidence type="ECO:0000259" key="1">
    <source>
        <dbReference type="Pfam" id="PF07705"/>
    </source>
</evidence>
<dbReference type="Gene3D" id="2.60.40.10">
    <property type="entry name" value="Immunoglobulins"/>
    <property type="match status" value="1"/>
</dbReference>
<dbReference type="InterPro" id="IPR011635">
    <property type="entry name" value="CARDB"/>
</dbReference>
<feature type="domain" description="CARDB" evidence="1">
    <location>
        <begin position="365"/>
        <end position="449"/>
    </location>
</feature>
<dbReference type="PROSITE" id="PS00018">
    <property type="entry name" value="EF_HAND_1"/>
    <property type="match status" value="1"/>
</dbReference>
<evidence type="ECO:0000313" key="3">
    <source>
        <dbReference type="Proteomes" id="UP000034739"/>
    </source>
</evidence>
<name>A0A0G1U2F9_9BACT</name>
<sequence>MHHMTTKARQRQSFTKTVFQAIIVILFLSLAPPILAIYDPLSVPNNRFGMHIADLNDVPDVAPLVNSTGGDWGYVTLVAPQTDHNTSAWQKLFDDMRRLHLIPIVRLATKPEGASWKKPSKGDIRDWVSFLTSLNWPTENRYVVVFNEPNHAKEWGNTIDPEGYADILVTFAKALKEANEDFFILPAGLDASAASNGDSLDAAEYLKRMVSAKPELLDLIDGWTSHSYPNPGFSGSPYAWGRGTLWTFSWELELLRSLGLKKSLPVFITETGWTHSEGKFWQPRSLRPEGVGANLAIAAGSVWQDARIAAITPFVFNYQDYPFDHFSFKQLGNGEYYAHYASYQAITKQQSKPRQRESYEIDHPLLPEKLVAGSTYALQTKIKNTGQGIADASQGYELVIEDSKGFAISDVSLPRLEPGQRETLTFSLTTPNTPGVYPVKLIIRHNDNIAILEAREITLIPPPTLVVQTHLGWKRTSNAKNAKVLVYDGHELTHEFPDLALIDGTAVTPGLTNITPGKRYRIVLVIPSFLPAQTSVAVKETETLVRLPRLLPLDFDEDGALTLSDVTTLLKLQPHAVLNRFFGK</sequence>
<organism evidence="2 3">
    <name type="scientific">Candidatus Gottesmanbacteria bacterium GW2011_GWA2_47_9</name>
    <dbReference type="NCBI Taxonomy" id="1618445"/>
    <lineage>
        <taxon>Bacteria</taxon>
        <taxon>Candidatus Gottesmaniibacteriota</taxon>
    </lineage>
</organism>
<dbReference type="GO" id="GO:0004553">
    <property type="term" value="F:hydrolase activity, hydrolyzing O-glycosyl compounds"/>
    <property type="evidence" value="ECO:0007669"/>
    <property type="project" value="TreeGrafter"/>
</dbReference>
<comment type="caution">
    <text evidence="2">The sequence shown here is derived from an EMBL/GenBank/DDBJ whole genome shotgun (WGS) entry which is preliminary data.</text>
</comment>
<dbReference type="InterPro" id="IPR013783">
    <property type="entry name" value="Ig-like_fold"/>
</dbReference>
<dbReference type="AlphaFoldDB" id="A0A0G1U2F9"/>
<dbReference type="InterPro" id="IPR051923">
    <property type="entry name" value="Glycosyl_Hydrolase_39"/>
</dbReference>
<gene>
    <name evidence="2" type="ORF">UY16_C0010G0020</name>
</gene>
<protein>
    <recommendedName>
        <fullName evidence="1">CARDB domain-containing protein</fullName>
    </recommendedName>
</protein>
<proteinExistence type="predicted"/>
<dbReference type="SUPFAM" id="SSF51445">
    <property type="entry name" value="(Trans)glycosidases"/>
    <property type="match status" value="1"/>
</dbReference>
<dbReference type="EMBL" id="LCOY01000010">
    <property type="protein sequence ID" value="KKU88264.1"/>
    <property type="molecule type" value="Genomic_DNA"/>
</dbReference>